<evidence type="ECO:0000256" key="1">
    <source>
        <dbReference type="ARBA" id="ARBA00008791"/>
    </source>
</evidence>
<dbReference type="InterPro" id="IPR006016">
    <property type="entry name" value="UspA"/>
</dbReference>
<dbReference type="InterPro" id="IPR014729">
    <property type="entry name" value="Rossmann-like_a/b/a_fold"/>
</dbReference>
<evidence type="ECO:0000259" key="2">
    <source>
        <dbReference type="Pfam" id="PF00582"/>
    </source>
</evidence>
<dbReference type="PANTHER" id="PTHR46268:SF6">
    <property type="entry name" value="UNIVERSAL STRESS PROTEIN UP12"/>
    <property type="match status" value="1"/>
</dbReference>
<dbReference type="HOGENOM" id="CLU_049301_2_1_0"/>
<keyword evidence="5" id="KW-1185">Reference proteome</keyword>
<dbReference type="PRINTS" id="PR01438">
    <property type="entry name" value="UNVRSLSTRESS"/>
</dbReference>
<dbReference type="eggNOG" id="COG0589">
    <property type="taxonomic scope" value="Bacteria"/>
</dbReference>
<dbReference type="RefSeq" id="WP_014786017.1">
    <property type="nucleotide sequence ID" value="NC_018014.1"/>
</dbReference>
<proteinExistence type="inferred from homology"/>
<dbReference type="PANTHER" id="PTHR46268">
    <property type="entry name" value="STRESS RESPONSE PROTEIN NHAX"/>
    <property type="match status" value="1"/>
</dbReference>
<reference evidence="4 5" key="1">
    <citation type="submission" date="2012-06" db="EMBL/GenBank/DDBJ databases">
        <title>Complete genome of Terriglobus roseus DSM 18391.</title>
        <authorList>
            <consortium name="US DOE Joint Genome Institute (JGI-PGF)"/>
            <person name="Lucas S."/>
            <person name="Copeland A."/>
            <person name="Lapidus A."/>
            <person name="Glavina del Rio T."/>
            <person name="Dalin E."/>
            <person name="Tice H."/>
            <person name="Bruce D."/>
            <person name="Goodwin L."/>
            <person name="Pitluck S."/>
            <person name="Peters L."/>
            <person name="Mikhailova N."/>
            <person name="Munk A.C.C."/>
            <person name="Kyrpides N."/>
            <person name="Mavromatis K."/>
            <person name="Ivanova N."/>
            <person name="Brettin T."/>
            <person name="Detter J.C."/>
            <person name="Han C."/>
            <person name="Larimer F."/>
            <person name="Land M."/>
            <person name="Hauser L."/>
            <person name="Markowitz V."/>
            <person name="Cheng J.-F."/>
            <person name="Hugenholtz P."/>
            <person name="Woyke T."/>
            <person name="Wu D."/>
            <person name="Brambilla E."/>
            <person name="Klenk H.-P."/>
            <person name="Eisen J.A."/>
        </authorList>
    </citation>
    <scope>NUCLEOTIDE SEQUENCE [LARGE SCALE GENOMIC DNA]</scope>
    <source>
        <strain evidence="4">DSM 18391</strain>
        <strain evidence="5">DSM 18391 / NRRL B-41598 / KBS 63</strain>
    </source>
</reference>
<dbReference type="KEGG" id="trs:Terro_2545"/>
<dbReference type="SUPFAM" id="SSF52402">
    <property type="entry name" value="Adenine nucleotide alpha hydrolases-like"/>
    <property type="match status" value="2"/>
</dbReference>
<dbReference type="InterPro" id="IPR006015">
    <property type="entry name" value="Universal_stress_UspA"/>
</dbReference>
<organism evidence="4 5">
    <name type="scientific">Terriglobus roseus (strain DSM 18391 / NRRL B-41598 / KBS 63)</name>
    <dbReference type="NCBI Taxonomy" id="926566"/>
    <lineage>
        <taxon>Bacteria</taxon>
        <taxon>Pseudomonadati</taxon>
        <taxon>Acidobacteriota</taxon>
        <taxon>Terriglobia</taxon>
        <taxon>Terriglobales</taxon>
        <taxon>Acidobacteriaceae</taxon>
        <taxon>Terriglobus</taxon>
    </lineage>
</organism>
<evidence type="ECO:0000313" key="3">
    <source>
        <dbReference type="EMBL" id="AFL88448.1"/>
    </source>
</evidence>
<comment type="similarity">
    <text evidence="1">Belongs to the universal stress protein A family.</text>
</comment>
<dbReference type="KEGG" id="trs:Terro_2181"/>
<dbReference type="EMBL" id="CP003379">
    <property type="protein sequence ID" value="AFL88790.1"/>
    <property type="molecule type" value="Genomic_DNA"/>
</dbReference>
<dbReference type="Proteomes" id="UP000006056">
    <property type="component" value="Chromosome"/>
</dbReference>
<dbReference type="Gene3D" id="3.40.50.620">
    <property type="entry name" value="HUPs"/>
    <property type="match status" value="2"/>
</dbReference>
<dbReference type="Pfam" id="PF00582">
    <property type="entry name" value="Usp"/>
    <property type="match status" value="2"/>
</dbReference>
<evidence type="ECO:0000313" key="4">
    <source>
        <dbReference type="EMBL" id="AFL88790.1"/>
    </source>
</evidence>
<gene>
    <name evidence="3" type="ordered locus">Terro_2181</name>
    <name evidence="4" type="ordered locus">Terro_2545</name>
</gene>
<evidence type="ECO:0000313" key="5">
    <source>
        <dbReference type="Proteomes" id="UP000006056"/>
    </source>
</evidence>
<dbReference type="AlphaFoldDB" id="I3ZHS2"/>
<protein>
    <submittedName>
        <fullName evidence="4">Universal stress protein UspA-like protein</fullName>
    </submittedName>
</protein>
<feature type="domain" description="UspA" evidence="2">
    <location>
        <begin position="173"/>
        <end position="303"/>
    </location>
</feature>
<dbReference type="EMBL" id="CP003379">
    <property type="protein sequence ID" value="AFL88448.1"/>
    <property type="molecule type" value="Genomic_DNA"/>
</dbReference>
<feature type="domain" description="UspA" evidence="2">
    <location>
        <begin position="26"/>
        <end position="161"/>
    </location>
</feature>
<dbReference type="CDD" id="cd00293">
    <property type="entry name" value="USP-like"/>
    <property type="match status" value="2"/>
</dbReference>
<name>I3ZHS2_TERRK</name>
<sequence>MSEPILSIEPAGVSKPVVDVPPLSIHKIVVGYENDECGNRALRWAEEIATVLKADLIVTHSVPPPPGVIDIYYEQLKEEVLDEARDKIADAIHRHLQHFDRPIKEVVNFDGPAKLMLRTASETDADLVIVGSHGRKGIDQFLFGSVSESLAFRCTCPVLVCGPECEPPDMRRKTVVFASTPSETSVRAAEYARAIAEYAGVKLLAMHTPAERPPTEAHDRLWKEEYVKELLRIALGEPADDAADITYCVEYGDPAEEVLTLANKEDAALIVIGSGERMVGADHFSWRPTGEILRSAPCPVLVVSDNSK</sequence>
<accession>I3ZHS2</accession>